<feature type="transmembrane region" description="Helical" evidence="2">
    <location>
        <begin position="12"/>
        <end position="33"/>
    </location>
</feature>
<reference evidence="3" key="2">
    <citation type="submission" date="2023-05" db="EMBL/GenBank/DDBJ databases">
        <authorList>
            <consortium name="Lawrence Berkeley National Laboratory"/>
            <person name="Steindorff A."/>
            <person name="Hensen N."/>
            <person name="Bonometti L."/>
            <person name="Westerberg I."/>
            <person name="Brannstrom I.O."/>
            <person name="Guillou S."/>
            <person name="Cros-Aarteil S."/>
            <person name="Calhoun S."/>
            <person name="Haridas S."/>
            <person name="Kuo A."/>
            <person name="Mondo S."/>
            <person name="Pangilinan J."/>
            <person name="Riley R."/>
            <person name="Labutti K."/>
            <person name="Andreopoulos B."/>
            <person name="Lipzen A."/>
            <person name="Chen C."/>
            <person name="Yanf M."/>
            <person name="Daum C."/>
            <person name="Ng V."/>
            <person name="Clum A."/>
            <person name="Ohm R."/>
            <person name="Martin F."/>
            <person name="Silar P."/>
            <person name="Natvig D."/>
            <person name="Lalanne C."/>
            <person name="Gautier V."/>
            <person name="Ament-Velasquez S.L."/>
            <person name="Kruys A."/>
            <person name="Hutchinson M.I."/>
            <person name="Powell A.J."/>
            <person name="Barry K."/>
            <person name="Miller A.N."/>
            <person name="Grigoriev I.V."/>
            <person name="Debuchy R."/>
            <person name="Gladieux P."/>
            <person name="Thoren M.H."/>
            <person name="Johannesson H."/>
        </authorList>
    </citation>
    <scope>NUCLEOTIDE SEQUENCE</scope>
    <source>
        <strain evidence="3">CBS 103.79</strain>
    </source>
</reference>
<feature type="transmembrane region" description="Helical" evidence="2">
    <location>
        <begin position="180"/>
        <end position="202"/>
    </location>
</feature>
<feature type="compositionally biased region" description="Low complexity" evidence="1">
    <location>
        <begin position="288"/>
        <end position="299"/>
    </location>
</feature>
<accession>A0AAN6RS69</accession>
<feature type="transmembrane region" description="Helical" evidence="2">
    <location>
        <begin position="109"/>
        <end position="133"/>
    </location>
</feature>
<evidence type="ECO:0000313" key="4">
    <source>
        <dbReference type="Proteomes" id="UP001303889"/>
    </source>
</evidence>
<feature type="region of interest" description="Disordered" evidence="1">
    <location>
        <begin position="285"/>
        <end position="314"/>
    </location>
</feature>
<feature type="transmembrane region" description="Helical" evidence="2">
    <location>
        <begin position="72"/>
        <end position="88"/>
    </location>
</feature>
<protein>
    <submittedName>
        <fullName evidence="3">Uncharacterized protein</fullName>
    </submittedName>
</protein>
<feature type="transmembrane region" description="Helical" evidence="2">
    <location>
        <begin position="261"/>
        <end position="278"/>
    </location>
</feature>
<sequence length="347" mass="37875">MPPICTIIGTPSLYGLGIRVSFYLLWFFTLFGERCHELHAQVPRAVELVLAFSVFLGLVIAVSGGYLFAVEVYIALLLISTTVYLLVPRHTTDLVAWIRPDLGIGTKRGTCGFFGAARCLFVLTVVSMNLWFWSTGVDSASIDWSLRNPGGCCPCEPPLQVGFAFGPLDMYSGGFRAMNVILMLALLAGGVVIGCMKAGVIWRKKSRRRRRANRARIQALRDIETFGGLTVACILVAAIELTIEWNGISGVVKDMTTASQLIPVGIVIALILVFLYDLGSRPPRPRRYGSSTGSYTTSSRRSRNGGRVTQTYWITSPDPSTSSGGWSAFVGYPRSVGGWTCAAWDEH</sequence>
<keyword evidence="4" id="KW-1185">Reference proteome</keyword>
<proteinExistence type="predicted"/>
<name>A0AAN6RS69_9PEZI</name>
<organism evidence="3 4">
    <name type="scientific">Staphylotrichum tortipilum</name>
    <dbReference type="NCBI Taxonomy" id="2831512"/>
    <lineage>
        <taxon>Eukaryota</taxon>
        <taxon>Fungi</taxon>
        <taxon>Dikarya</taxon>
        <taxon>Ascomycota</taxon>
        <taxon>Pezizomycotina</taxon>
        <taxon>Sordariomycetes</taxon>
        <taxon>Sordariomycetidae</taxon>
        <taxon>Sordariales</taxon>
        <taxon>Chaetomiaceae</taxon>
        <taxon>Staphylotrichum</taxon>
    </lineage>
</organism>
<feature type="transmembrane region" description="Helical" evidence="2">
    <location>
        <begin position="45"/>
        <end position="66"/>
    </location>
</feature>
<comment type="caution">
    <text evidence="3">The sequence shown here is derived from an EMBL/GenBank/DDBJ whole genome shotgun (WGS) entry which is preliminary data.</text>
</comment>
<evidence type="ECO:0000313" key="3">
    <source>
        <dbReference type="EMBL" id="KAK3901472.1"/>
    </source>
</evidence>
<evidence type="ECO:0000256" key="1">
    <source>
        <dbReference type="SAM" id="MobiDB-lite"/>
    </source>
</evidence>
<keyword evidence="2" id="KW-1133">Transmembrane helix</keyword>
<gene>
    <name evidence="3" type="ORF">C8A05DRAFT_16347</name>
</gene>
<keyword evidence="2" id="KW-0812">Transmembrane</keyword>
<dbReference type="AlphaFoldDB" id="A0AAN6RS69"/>
<dbReference type="EMBL" id="MU855577">
    <property type="protein sequence ID" value="KAK3901472.1"/>
    <property type="molecule type" value="Genomic_DNA"/>
</dbReference>
<dbReference type="Proteomes" id="UP001303889">
    <property type="component" value="Unassembled WGS sequence"/>
</dbReference>
<reference evidence="3" key="1">
    <citation type="journal article" date="2023" name="Mol. Phylogenet. Evol.">
        <title>Genome-scale phylogeny and comparative genomics of the fungal order Sordariales.</title>
        <authorList>
            <person name="Hensen N."/>
            <person name="Bonometti L."/>
            <person name="Westerberg I."/>
            <person name="Brannstrom I.O."/>
            <person name="Guillou S."/>
            <person name="Cros-Aarteil S."/>
            <person name="Calhoun S."/>
            <person name="Haridas S."/>
            <person name="Kuo A."/>
            <person name="Mondo S."/>
            <person name="Pangilinan J."/>
            <person name="Riley R."/>
            <person name="LaButti K."/>
            <person name="Andreopoulos B."/>
            <person name="Lipzen A."/>
            <person name="Chen C."/>
            <person name="Yan M."/>
            <person name="Daum C."/>
            <person name="Ng V."/>
            <person name="Clum A."/>
            <person name="Steindorff A."/>
            <person name="Ohm R.A."/>
            <person name="Martin F."/>
            <person name="Silar P."/>
            <person name="Natvig D.O."/>
            <person name="Lalanne C."/>
            <person name="Gautier V."/>
            <person name="Ament-Velasquez S.L."/>
            <person name="Kruys A."/>
            <person name="Hutchinson M.I."/>
            <person name="Powell A.J."/>
            <person name="Barry K."/>
            <person name="Miller A.N."/>
            <person name="Grigoriev I.V."/>
            <person name="Debuchy R."/>
            <person name="Gladieux P."/>
            <person name="Hiltunen Thoren M."/>
            <person name="Johannesson H."/>
        </authorList>
    </citation>
    <scope>NUCLEOTIDE SEQUENCE</scope>
    <source>
        <strain evidence="3">CBS 103.79</strain>
    </source>
</reference>
<keyword evidence="2" id="KW-0472">Membrane</keyword>
<evidence type="ECO:0000256" key="2">
    <source>
        <dbReference type="SAM" id="Phobius"/>
    </source>
</evidence>
<feature type="transmembrane region" description="Helical" evidence="2">
    <location>
        <begin position="223"/>
        <end position="241"/>
    </location>
</feature>